<organism evidence="1">
    <name type="scientific">uncultured Caudovirales phage</name>
    <dbReference type="NCBI Taxonomy" id="2100421"/>
    <lineage>
        <taxon>Viruses</taxon>
        <taxon>Duplodnaviria</taxon>
        <taxon>Heunggongvirae</taxon>
        <taxon>Uroviricota</taxon>
        <taxon>Caudoviricetes</taxon>
        <taxon>Peduoviridae</taxon>
        <taxon>Maltschvirus</taxon>
        <taxon>Maltschvirus maltsch</taxon>
    </lineage>
</organism>
<gene>
    <name evidence="1" type="ORF">UFOVP1124_24</name>
</gene>
<dbReference type="EMBL" id="LR797064">
    <property type="protein sequence ID" value="CAB4184626.1"/>
    <property type="molecule type" value="Genomic_DNA"/>
</dbReference>
<reference evidence="1" key="1">
    <citation type="submission" date="2020-05" db="EMBL/GenBank/DDBJ databases">
        <authorList>
            <person name="Chiriac C."/>
            <person name="Salcher M."/>
            <person name="Ghai R."/>
            <person name="Kavagutti S V."/>
        </authorList>
    </citation>
    <scope>NUCLEOTIDE SEQUENCE</scope>
</reference>
<name>A0A6J5QPW7_9CAUD</name>
<accession>A0A6J5QPW7</accession>
<evidence type="ECO:0000313" key="1">
    <source>
        <dbReference type="EMBL" id="CAB4184626.1"/>
    </source>
</evidence>
<proteinExistence type="predicted"/>
<sequence>MIFFAERTGNDEMEIPGGVAGVVVRGSRGG</sequence>
<protein>
    <submittedName>
        <fullName evidence="1">Uncharacterized protein</fullName>
    </submittedName>
</protein>